<evidence type="ECO:0008006" key="4">
    <source>
        <dbReference type="Google" id="ProtNLM"/>
    </source>
</evidence>
<evidence type="ECO:0000313" key="2">
    <source>
        <dbReference type="EMBL" id="USQ15424.1"/>
    </source>
</evidence>
<accession>A0ABY4YD51</accession>
<gene>
    <name evidence="2" type="ORF">J2N86_14360</name>
</gene>
<dbReference type="RefSeq" id="WP_252582664.1">
    <property type="nucleotide sequence ID" value="NZ_CP071528.1"/>
</dbReference>
<proteinExistence type="predicted"/>
<dbReference type="EMBL" id="CP071528">
    <property type="protein sequence ID" value="USQ15424.1"/>
    <property type="molecule type" value="Genomic_DNA"/>
</dbReference>
<geneLocation type="plasmid" evidence="2 3">
    <name>pLlyPCM2298_1</name>
</geneLocation>
<feature type="compositionally biased region" description="Low complexity" evidence="1">
    <location>
        <begin position="29"/>
        <end position="45"/>
    </location>
</feature>
<dbReference type="Proteomes" id="UP001057474">
    <property type="component" value="Plasmid pLlyPCM2298_1"/>
</dbReference>
<feature type="region of interest" description="Disordered" evidence="1">
    <location>
        <begin position="23"/>
        <end position="62"/>
    </location>
</feature>
<keyword evidence="3" id="KW-1185">Reference proteome</keyword>
<sequence length="416" mass="45954">MGGQLFFKDKVWSPLSKKVVENTGSELEAGTTQAVSSAASGTSGVEESNVSQSVPEVSSPRYSEAKEADNVVATNFSPLQSLARLDDMSLDSVFATPPQPAVVLPPIPDTPLAATYAQEPPQIDGWHFLGEGTFNRVYLSDEGNEVLKIQKIMNQTDAPERSVRLWNALNPDLPPARLLDTAQGIAWVCPFIAGEQASDRDMVEALVDIYNKTGRIVADATAPTNFIRTPDGQVVCIDVGMAMQLEQRQEKQFSQRVRRHSVTSLDSWRSLKTDYDPFFKMRSEIYPETVKMVKALVLIKDNRPDMVDVDFLKTSPDLVEKLAQAYDRQHSLDDALGHLDDVFGFDVFIELPQPTSTLTITPSADVPPTTPHSVSAVVEQDTSQSCKQFKTRFISAIEHDSMPDSTDEMDIRMKLG</sequence>
<evidence type="ECO:0000256" key="1">
    <source>
        <dbReference type="SAM" id="MobiDB-lite"/>
    </source>
</evidence>
<keyword evidence="2" id="KW-0614">Plasmid</keyword>
<organism evidence="2 3">
    <name type="scientific">Legionella lytica</name>
    <dbReference type="NCBI Taxonomy" id="96232"/>
    <lineage>
        <taxon>Bacteria</taxon>
        <taxon>Pseudomonadati</taxon>
        <taxon>Pseudomonadota</taxon>
        <taxon>Gammaproteobacteria</taxon>
        <taxon>Legionellales</taxon>
        <taxon>Legionellaceae</taxon>
        <taxon>Legionella</taxon>
    </lineage>
</organism>
<evidence type="ECO:0000313" key="3">
    <source>
        <dbReference type="Proteomes" id="UP001057474"/>
    </source>
</evidence>
<protein>
    <recommendedName>
        <fullName evidence="4">Aminoglycoside phosphotransferase domain-containing protein</fullName>
    </recommendedName>
</protein>
<name>A0ABY4YD51_9GAMM</name>
<reference evidence="2" key="1">
    <citation type="submission" date="2021-03" db="EMBL/GenBank/DDBJ databases">
        <title>Legionella lytica PCM 2298.</title>
        <authorList>
            <person name="Koper P."/>
        </authorList>
    </citation>
    <scope>NUCLEOTIDE SEQUENCE</scope>
    <source>
        <strain evidence="2">PCM 2298</strain>
        <plasmid evidence="2">pLlyPCM2298_1</plasmid>
    </source>
</reference>
<feature type="compositionally biased region" description="Polar residues" evidence="1">
    <location>
        <begin position="46"/>
        <end position="56"/>
    </location>
</feature>